<accession>A0A365Y6Y8</accession>
<dbReference type="Proteomes" id="UP000253410">
    <property type="component" value="Unassembled WGS sequence"/>
</dbReference>
<sequence length="88" mass="10335">MSREPSNLLFAIHEKFSGLAAGFRERVCEDCNWSTPTFYRKMRAKETRGPADKGKQSTYLSSAERQRIVEIMDEVYDAFWKSMAKYRK</sequence>
<keyword evidence="2" id="KW-1185">Reference proteome</keyword>
<comment type="caution">
    <text evidence="1">The sequence shown here is derived from an EMBL/GenBank/DDBJ whole genome shotgun (WGS) entry which is preliminary data.</text>
</comment>
<reference evidence="1 2" key="1">
    <citation type="submission" date="2018-05" db="EMBL/GenBank/DDBJ databases">
        <title>Chitinophaga sp. K3CV102501T nov., isolated from isolated from a monsoon evergreen broad-leaved forest soil.</title>
        <authorList>
            <person name="Lv Y."/>
        </authorList>
    </citation>
    <scope>NUCLEOTIDE SEQUENCE [LARGE SCALE GENOMIC DNA]</scope>
    <source>
        <strain evidence="1 2">GDMCC 1.1325</strain>
    </source>
</reference>
<dbReference type="RefSeq" id="WP_113616258.1">
    <property type="nucleotide sequence ID" value="NZ_QFFJ01000001.1"/>
</dbReference>
<dbReference type="EMBL" id="QFFJ01000001">
    <property type="protein sequence ID" value="RBL93665.1"/>
    <property type="molecule type" value="Genomic_DNA"/>
</dbReference>
<dbReference type="AlphaFoldDB" id="A0A365Y6Y8"/>
<proteinExistence type="predicted"/>
<protein>
    <submittedName>
        <fullName evidence="1">Uncharacterized protein</fullName>
    </submittedName>
</protein>
<gene>
    <name evidence="1" type="ORF">DF182_14265</name>
</gene>
<evidence type="ECO:0000313" key="1">
    <source>
        <dbReference type="EMBL" id="RBL93665.1"/>
    </source>
</evidence>
<organism evidence="1 2">
    <name type="scientific">Chitinophaga flava</name>
    <dbReference type="NCBI Taxonomy" id="2259036"/>
    <lineage>
        <taxon>Bacteria</taxon>
        <taxon>Pseudomonadati</taxon>
        <taxon>Bacteroidota</taxon>
        <taxon>Chitinophagia</taxon>
        <taxon>Chitinophagales</taxon>
        <taxon>Chitinophagaceae</taxon>
        <taxon>Chitinophaga</taxon>
    </lineage>
</organism>
<name>A0A365Y6Y8_9BACT</name>
<dbReference type="OrthoDB" id="672834at2"/>
<evidence type="ECO:0000313" key="2">
    <source>
        <dbReference type="Proteomes" id="UP000253410"/>
    </source>
</evidence>